<accession>A0AAU9EPN2</accession>
<evidence type="ECO:0000259" key="2">
    <source>
        <dbReference type="Pfam" id="PF02517"/>
    </source>
</evidence>
<evidence type="ECO:0000256" key="1">
    <source>
        <dbReference type="SAM" id="Phobius"/>
    </source>
</evidence>
<proteinExistence type="predicted"/>
<feature type="transmembrane region" description="Helical" evidence="1">
    <location>
        <begin position="115"/>
        <end position="133"/>
    </location>
</feature>
<dbReference type="Pfam" id="PF02517">
    <property type="entry name" value="Rce1-like"/>
    <property type="match status" value="1"/>
</dbReference>
<dbReference type="KEGG" id="hprf:HLPR_16470"/>
<keyword evidence="1" id="KW-0812">Transmembrane</keyword>
<keyword evidence="1" id="KW-0472">Membrane</keyword>
<gene>
    <name evidence="3" type="ORF">HLPR_16470</name>
</gene>
<organism evidence="3 4">
    <name type="scientific">Helicovermis profundi</name>
    <dbReference type="NCBI Taxonomy" id="3065157"/>
    <lineage>
        <taxon>Bacteria</taxon>
        <taxon>Bacillati</taxon>
        <taxon>Bacillota</taxon>
        <taxon>Clostridia</taxon>
        <taxon>Helicovermis</taxon>
    </lineage>
</organism>
<evidence type="ECO:0000313" key="4">
    <source>
        <dbReference type="Proteomes" id="UP001321786"/>
    </source>
</evidence>
<dbReference type="EMBL" id="AP028654">
    <property type="protein sequence ID" value="BEP29316.1"/>
    <property type="molecule type" value="Genomic_DNA"/>
</dbReference>
<dbReference type="AlphaFoldDB" id="A0AAU9EPN2"/>
<dbReference type="GO" id="GO:0004175">
    <property type="term" value="F:endopeptidase activity"/>
    <property type="evidence" value="ECO:0007669"/>
    <property type="project" value="UniProtKB-ARBA"/>
</dbReference>
<protein>
    <recommendedName>
        <fullName evidence="2">CAAX prenyl protease 2/Lysostaphin resistance protein A-like domain-containing protein</fullName>
    </recommendedName>
</protein>
<dbReference type="RefSeq" id="WP_338534959.1">
    <property type="nucleotide sequence ID" value="NZ_AP028654.1"/>
</dbReference>
<feature type="domain" description="CAAX prenyl protease 2/Lysostaphin resistance protein A-like" evidence="2">
    <location>
        <begin position="56"/>
        <end position="134"/>
    </location>
</feature>
<name>A0AAU9EPN2_9FIRM</name>
<keyword evidence="1" id="KW-1133">Transmembrane helix</keyword>
<evidence type="ECO:0000313" key="3">
    <source>
        <dbReference type="EMBL" id="BEP29316.1"/>
    </source>
</evidence>
<reference evidence="3 4" key="1">
    <citation type="submission" date="2023-08" db="EMBL/GenBank/DDBJ databases">
        <title>Helicovermis profunda gen. nov., sp. nov., a novel mesophilic, fermentative bacterium within the Bacillota from a deep-sea hydrothermal vent chimney.</title>
        <authorList>
            <person name="Miyazaki U."/>
            <person name="Mizutani D."/>
            <person name="Hashimoto Y."/>
            <person name="Tame A."/>
            <person name="Sawayama S."/>
            <person name="Miyazaki J."/>
            <person name="Takai K."/>
            <person name="Nakagawa S."/>
        </authorList>
    </citation>
    <scope>NUCLEOTIDE SEQUENCE [LARGE SCALE GENOMIC DNA]</scope>
    <source>
        <strain evidence="3 4">S502</strain>
    </source>
</reference>
<feature type="transmembrane region" description="Helical" evidence="1">
    <location>
        <begin position="12"/>
        <end position="36"/>
    </location>
</feature>
<dbReference type="GO" id="GO:0080120">
    <property type="term" value="P:CAAX-box protein maturation"/>
    <property type="evidence" value="ECO:0007669"/>
    <property type="project" value="UniProtKB-ARBA"/>
</dbReference>
<dbReference type="Proteomes" id="UP001321786">
    <property type="component" value="Chromosome"/>
</dbReference>
<sequence>MLLKINRCIFLMPDWIFIIFSVVFSFIIVVLIYPIVTYVFPNIQQSNGSVNLIDSTFFYKIIVGSLIGPLIETLIFQHLVIKFLKKTKYISKNKLLICIISGILFGISHSYDMLYIINITLIDLYLAYVYLLYENKKRNYHLLK</sequence>
<dbReference type="InterPro" id="IPR003675">
    <property type="entry name" value="Rce1/LyrA-like_dom"/>
</dbReference>
<feature type="transmembrane region" description="Helical" evidence="1">
    <location>
        <begin position="56"/>
        <end position="81"/>
    </location>
</feature>
<keyword evidence="4" id="KW-1185">Reference proteome</keyword>